<evidence type="ECO:0000313" key="6">
    <source>
        <dbReference type="Proteomes" id="UP001345013"/>
    </source>
</evidence>
<keyword evidence="6" id="KW-1185">Reference proteome</keyword>
<evidence type="ECO:0000256" key="3">
    <source>
        <dbReference type="ARBA" id="ARBA00023002"/>
    </source>
</evidence>
<dbReference type="Pfam" id="PF01494">
    <property type="entry name" value="FAD_binding_3"/>
    <property type="match status" value="1"/>
</dbReference>
<dbReference type="Pfam" id="PF03171">
    <property type="entry name" value="2OG-FeII_Oxy"/>
    <property type="match status" value="1"/>
</dbReference>
<evidence type="ECO:0000256" key="1">
    <source>
        <dbReference type="ARBA" id="ARBA00022630"/>
    </source>
</evidence>
<keyword evidence="1" id="KW-0285">Flavoprotein</keyword>
<accession>A0ABR0KL09</accession>
<dbReference type="PANTHER" id="PTHR46865">
    <property type="entry name" value="OXIDOREDUCTASE-RELATED"/>
    <property type="match status" value="1"/>
</dbReference>
<dbReference type="SUPFAM" id="SSF51905">
    <property type="entry name" value="FAD/NAD(P)-binding domain"/>
    <property type="match status" value="1"/>
</dbReference>
<dbReference type="Gene3D" id="3.50.50.60">
    <property type="entry name" value="FAD/NAD(P)-binding domain"/>
    <property type="match status" value="2"/>
</dbReference>
<dbReference type="SUPFAM" id="SSF51197">
    <property type="entry name" value="Clavaminate synthase-like"/>
    <property type="match status" value="1"/>
</dbReference>
<proteinExistence type="predicted"/>
<dbReference type="PROSITE" id="PS51471">
    <property type="entry name" value="FE2OG_OXY"/>
    <property type="match status" value="1"/>
</dbReference>
<feature type="domain" description="Fe2OG dioxygenase" evidence="4">
    <location>
        <begin position="450"/>
        <end position="563"/>
    </location>
</feature>
<dbReference type="PRINTS" id="PR00420">
    <property type="entry name" value="RNGMNOXGNASE"/>
</dbReference>
<evidence type="ECO:0000259" key="4">
    <source>
        <dbReference type="PROSITE" id="PS51471"/>
    </source>
</evidence>
<dbReference type="InterPro" id="IPR044861">
    <property type="entry name" value="IPNS-like_FE2OG_OXY"/>
</dbReference>
<dbReference type="Proteomes" id="UP001345013">
    <property type="component" value="Unassembled WGS sequence"/>
</dbReference>
<comment type="caution">
    <text evidence="5">The sequence shown here is derived from an EMBL/GenBank/DDBJ whole genome shotgun (WGS) entry which is preliminary data.</text>
</comment>
<keyword evidence="2" id="KW-0274">FAD</keyword>
<dbReference type="InterPro" id="IPR051704">
    <property type="entry name" value="FAD_aromatic-hydroxylase"/>
</dbReference>
<dbReference type="EMBL" id="JAVRRG010000009">
    <property type="protein sequence ID" value="KAK5099584.1"/>
    <property type="molecule type" value="Genomic_DNA"/>
</dbReference>
<reference evidence="5 6" key="1">
    <citation type="submission" date="2023-08" db="EMBL/GenBank/DDBJ databases">
        <title>Black Yeasts Isolated from many extreme environments.</title>
        <authorList>
            <person name="Coleine C."/>
            <person name="Stajich J.E."/>
            <person name="Selbmann L."/>
        </authorList>
    </citation>
    <scope>NUCLEOTIDE SEQUENCE [LARGE SCALE GENOMIC DNA]</scope>
    <source>
        <strain evidence="5 6">CCFEE 5885</strain>
    </source>
</reference>
<keyword evidence="3" id="KW-0560">Oxidoreductase</keyword>
<sequence>MSRPRVAISGAGVAGTVLAYWLGKHNFEVVVLERSSPENQQGQVVDIEGPALDIVTKMGLLDEIMAGVTHEAGFSLVDSSNRTFGTVKAGQTAATKDIEIMRPNLAAILLKAANSFDHVDLRYGCKIIDLQQNGSSVTIEIRDREKSLTSKETFDFLVACDGLRSSTRDMILPATERDSCLKPIDCSVAFFNIPAESQDRPYGRCYHAPGRRNASMKPMTDKVSSVYLCLAKYDQRLHDARQSRDIVRQKQAITELFGGAGWECDRIIRGMAQTENFYFEELYQVKLDKWSRGRCVLLGDTAYAPSPLTGQGTNLGILGAYVLASKLVKQSQQPEEAFEEYEKDLRQYVNKSARFFSISKDDKLRYALRDASINQGYTADGAEGVGDHKECFEYRRFNNPHCPDDRELPSFKTNVDAFYSQCLTLALNVLKCLAIVMKLGDDFFDKITTKADPQLRLLHYPAIARSEIEKPGHSRISAHTDFGLCTLLFQDDIGGLEIDAKHTGEFTSAPPIEGTVLVNIGDLMQRYTNGRAKSTMHRVVSPQKVGEDEMLPDRYSIPYFVHPDPETLIDPITLEPGEVKKYKPVNAKEWRDYNTRKNYGLGRDKTSLSRTDWEIEAS</sequence>
<evidence type="ECO:0000256" key="2">
    <source>
        <dbReference type="ARBA" id="ARBA00022827"/>
    </source>
</evidence>
<dbReference type="Gene3D" id="2.60.120.330">
    <property type="entry name" value="B-lactam Antibiotic, Isopenicillin N Synthase, Chain"/>
    <property type="match status" value="1"/>
</dbReference>
<dbReference type="InterPro" id="IPR002938">
    <property type="entry name" value="FAD-bd"/>
</dbReference>
<protein>
    <recommendedName>
        <fullName evidence="4">Fe2OG dioxygenase domain-containing protein</fullName>
    </recommendedName>
</protein>
<evidence type="ECO:0000313" key="5">
    <source>
        <dbReference type="EMBL" id="KAK5099584.1"/>
    </source>
</evidence>
<name>A0ABR0KL09_9EURO</name>
<organism evidence="5 6">
    <name type="scientific">Lithohypha guttulata</name>
    <dbReference type="NCBI Taxonomy" id="1690604"/>
    <lineage>
        <taxon>Eukaryota</taxon>
        <taxon>Fungi</taxon>
        <taxon>Dikarya</taxon>
        <taxon>Ascomycota</taxon>
        <taxon>Pezizomycotina</taxon>
        <taxon>Eurotiomycetes</taxon>
        <taxon>Chaetothyriomycetidae</taxon>
        <taxon>Chaetothyriales</taxon>
        <taxon>Trichomeriaceae</taxon>
        <taxon>Lithohypha</taxon>
    </lineage>
</organism>
<dbReference type="InterPro" id="IPR005123">
    <property type="entry name" value="Oxoglu/Fe-dep_dioxygenase_dom"/>
</dbReference>
<dbReference type="InterPro" id="IPR027443">
    <property type="entry name" value="IPNS-like_sf"/>
</dbReference>
<dbReference type="PANTHER" id="PTHR46865:SF2">
    <property type="entry name" value="MONOOXYGENASE"/>
    <property type="match status" value="1"/>
</dbReference>
<gene>
    <name evidence="5" type="ORF">LTR24_001243</name>
</gene>
<dbReference type="InterPro" id="IPR036188">
    <property type="entry name" value="FAD/NAD-bd_sf"/>
</dbReference>